<evidence type="ECO:0000256" key="1">
    <source>
        <dbReference type="SAM" id="SignalP"/>
    </source>
</evidence>
<sequence length="175" mass="19994">MKRLCVALLLASTSTFSFAAESLTGNQQCLAEKYDAYIDASLNWYADLADLTAAQYPELEEVSQWFLEGRKHHFELNRAAVRYYLVNDSSKVATEQSVEGWLKLEQHDIKALSQRDDELGKIAKTTFDDRQSKPHAQNYELRSAFAELLSHPKQIDTALQRYNQSIAKVENTQCK</sequence>
<name>A0ABY5G4F4_VIBPE</name>
<organism evidence="2 3">
    <name type="scientific">Vibrio pelagius</name>
    <dbReference type="NCBI Taxonomy" id="28169"/>
    <lineage>
        <taxon>Bacteria</taxon>
        <taxon>Pseudomonadati</taxon>
        <taxon>Pseudomonadota</taxon>
        <taxon>Gammaproteobacteria</taxon>
        <taxon>Vibrionales</taxon>
        <taxon>Vibrionaceae</taxon>
        <taxon>Vibrio</taxon>
    </lineage>
</organism>
<dbReference type="RefSeq" id="WP_255230541.1">
    <property type="nucleotide sequence ID" value="NZ_CP090614.1"/>
</dbReference>
<proteinExistence type="predicted"/>
<keyword evidence="1" id="KW-0732">Signal</keyword>
<dbReference type="EMBL" id="CP090614">
    <property type="protein sequence ID" value="UTT84584.1"/>
    <property type="molecule type" value="Genomic_DNA"/>
</dbReference>
<evidence type="ECO:0000313" key="2">
    <source>
        <dbReference type="EMBL" id="UTT84584.1"/>
    </source>
</evidence>
<reference evidence="2" key="1">
    <citation type="submission" date="2022-01" db="EMBL/GenBank/DDBJ databases">
        <title>Alginate degradation mechanism of Vibrio pelagius WXL662.</title>
        <authorList>
            <person name="He X."/>
        </authorList>
    </citation>
    <scope>NUCLEOTIDE SEQUENCE</scope>
    <source>
        <strain evidence="2">WXL662</strain>
    </source>
</reference>
<feature type="chain" id="PRO_5045739756" evidence="1">
    <location>
        <begin position="20"/>
        <end position="175"/>
    </location>
</feature>
<protein>
    <submittedName>
        <fullName evidence="2">Uncharacterized protein</fullName>
    </submittedName>
</protein>
<accession>A0ABY5G4F4</accession>
<evidence type="ECO:0000313" key="3">
    <source>
        <dbReference type="Proteomes" id="UP001059120"/>
    </source>
</evidence>
<gene>
    <name evidence="2" type="ORF">LZI70_13015</name>
</gene>
<keyword evidence="3" id="KW-1185">Reference proteome</keyword>
<feature type="signal peptide" evidence="1">
    <location>
        <begin position="1"/>
        <end position="19"/>
    </location>
</feature>
<dbReference type="Proteomes" id="UP001059120">
    <property type="component" value="Chromosome 1"/>
</dbReference>